<proteinExistence type="predicted"/>
<dbReference type="EMBL" id="QNGE01000402">
    <property type="protein sequence ID" value="KAA3680600.1"/>
    <property type="molecule type" value="Genomic_DNA"/>
</dbReference>
<organism evidence="2 3">
    <name type="scientific">Paragonimus westermani</name>
    <dbReference type="NCBI Taxonomy" id="34504"/>
    <lineage>
        <taxon>Eukaryota</taxon>
        <taxon>Metazoa</taxon>
        <taxon>Spiralia</taxon>
        <taxon>Lophotrochozoa</taxon>
        <taxon>Platyhelminthes</taxon>
        <taxon>Trematoda</taxon>
        <taxon>Digenea</taxon>
        <taxon>Plagiorchiida</taxon>
        <taxon>Troglotremata</taxon>
        <taxon>Troglotrematidae</taxon>
        <taxon>Paragonimus</taxon>
    </lineage>
</organism>
<keyword evidence="3" id="KW-1185">Reference proteome</keyword>
<feature type="region of interest" description="Disordered" evidence="1">
    <location>
        <begin position="142"/>
        <end position="173"/>
    </location>
</feature>
<reference evidence="2 3" key="1">
    <citation type="journal article" date="2019" name="Gigascience">
        <title>Whole-genome sequence of the oriental lung fluke Paragonimus westermani.</title>
        <authorList>
            <person name="Oey H."/>
            <person name="Zakrzewski M."/>
            <person name="Narain K."/>
            <person name="Devi K.R."/>
            <person name="Agatsuma T."/>
            <person name="Nawaratna S."/>
            <person name="Gobert G.N."/>
            <person name="Jones M.K."/>
            <person name="Ragan M.A."/>
            <person name="McManus D.P."/>
            <person name="Krause L."/>
        </authorList>
    </citation>
    <scope>NUCLEOTIDE SEQUENCE [LARGE SCALE GENOMIC DNA]</scope>
    <source>
        <strain evidence="2 3">IND2009</strain>
    </source>
</reference>
<name>A0A5J4NZI1_9TREM</name>
<protein>
    <submittedName>
        <fullName evidence="2">Uncharacterized protein</fullName>
    </submittedName>
</protein>
<evidence type="ECO:0000313" key="2">
    <source>
        <dbReference type="EMBL" id="KAA3680600.1"/>
    </source>
</evidence>
<sequence>QLKQTLFLHVIFSFIRQIFVIVFQLELLSVDIKQQLRGREQKRAVRKGTIGAVGRGDVTMLRCDVCGRECAGRFGLRKRRPVKHNLYCPTRWLPCYARAHVCESQFRTATSPISARTSYALRPGLCVRRILSGRFSPAIPRPSGRSRWTMARPVARAARNPSTLSSGRIPRPR</sequence>
<comment type="caution">
    <text evidence="2">The sequence shown here is derived from an EMBL/GenBank/DDBJ whole genome shotgun (WGS) entry which is preliminary data.</text>
</comment>
<feature type="non-terminal residue" evidence="2">
    <location>
        <position position="1"/>
    </location>
</feature>
<dbReference type="Proteomes" id="UP000324629">
    <property type="component" value="Unassembled WGS sequence"/>
</dbReference>
<evidence type="ECO:0000313" key="3">
    <source>
        <dbReference type="Proteomes" id="UP000324629"/>
    </source>
</evidence>
<accession>A0A5J4NZI1</accession>
<evidence type="ECO:0000256" key="1">
    <source>
        <dbReference type="SAM" id="MobiDB-lite"/>
    </source>
</evidence>
<dbReference type="AlphaFoldDB" id="A0A5J4NZI1"/>
<gene>
    <name evidence="2" type="ORF">DEA37_0002096</name>
</gene>